<gene>
    <name evidence="5" type="ORF">PVAR5_6509</name>
</gene>
<feature type="compositionally biased region" description="Basic and acidic residues" evidence="3">
    <location>
        <begin position="613"/>
        <end position="631"/>
    </location>
</feature>
<dbReference type="eggNOG" id="ENOG502SIX7">
    <property type="taxonomic scope" value="Eukaryota"/>
</dbReference>
<feature type="compositionally biased region" description="Basic and acidic residues" evidence="3">
    <location>
        <begin position="690"/>
        <end position="704"/>
    </location>
</feature>
<dbReference type="OrthoDB" id="540004at2759"/>
<keyword evidence="4" id="KW-0472">Membrane</keyword>
<dbReference type="InterPro" id="IPR015915">
    <property type="entry name" value="Kelch-typ_b-propeller"/>
</dbReference>
<proteinExistence type="predicted"/>
<dbReference type="InParanoid" id="V5GA61"/>
<sequence>MSAANIIRDTIYLDGGSTWYRYGESDGQMGSWANDGIYLFDLFFEANIDLTLGNVHGLLYTLNLGLPFDNTTNQTGLLHTMEKAGTSASNNIAPNYKDGVMFANDYEFILYGGRSLGVENAQLPDQVLGYEADQWGPYRGSWSPGFIQKMLPSGVTRFVTNGAGVSIPSENLGFYFSGMRGKDWGMIAEGGFPNNTANLTANTLISVNMTTMRDEKWENDTLPDTIPARANAELVWIPVSESGALIAMGGITDPEILSPARLLTEEQMVAANRSSQTFMTTLPVYDIANKKWYLQNTTGDVPLQTASFCSVVAAAPDNSSYNIYIYGGYNGVRAEDPSYDDVYVLSVPSFTWIKVYSGQQHHARSGHRCIKTYPDQMFVLGGVWEENSAVCLDGGFIQVFNLNTLQFQDSYNPERWSEYQLPSVITDKIGGDANGGARKTAPAEWADERLSALFSSKYTKTLPTYYPYSLISNASTPTATSVTPTKVPSPSNSHHPLPAWVGPVLGVVLGIVLVTVLVICLLVYRWRHYKRTLVSGDASQGSARSQIIDWMRHEAYVRHSKSFVPAVSEVEANDKCTSHRASAGTFPHYAVSPVATEASSLPIHELDAVTPRGRFELETPHNSPIDKDFTSRRNYSPSLDGIIMSGRNGNKSPIESYQSSEGSSPTVRRGAQRQTSDLSSPLSDISESQSENRPHSRHSADHSNRLVSSQTVIPGLRIGRKHR</sequence>
<keyword evidence="4" id="KW-1133">Transmembrane helix</keyword>
<feature type="compositionally biased region" description="Polar residues" evidence="3">
    <location>
        <begin position="647"/>
        <end position="689"/>
    </location>
</feature>
<dbReference type="AlphaFoldDB" id="V5GA61"/>
<evidence type="ECO:0000256" key="3">
    <source>
        <dbReference type="SAM" id="MobiDB-lite"/>
    </source>
</evidence>
<keyword evidence="6" id="KW-1185">Reference proteome</keyword>
<evidence type="ECO:0000313" key="5">
    <source>
        <dbReference type="EMBL" id="GAD97827.1"/>
    </source>
</evidence>
<evidence type="ECO:0008006" key="7">
    <source>
        <dbReference type="Google" id="ProtNLM"/>
    </source>
</evidence>
<keyword evidence="2" id="KW-0677">Repeat</keyword>
<keyword evidence="4" id="KW-0812">Transmembrane</keyword>
<dbReference type="SUPFAM" id="SSF50965">
    <property type="entry name" value="Galactose oxidase, central domain"/>
    <property type="match status" value="1"/>
</dbReference>
<feature type="region of interest" description="Disordered" evidence="3">
    <location>
        <begin position="612"/>
        <end position="723"/>
    </location>
</feature>
<dbReference type="EMBL" id="BAUL01000215">
    <property type="protein sequence ID" value="GAD97827.1"/>
    <property type="molecule type" value="Genomic_DNA"/>
</dbReference>
<dbReference type="Proteomes" id="UP000018001">
    <property type="component" value="Unassembled WGS sequence"/>
</dbReference>
<name>V5GA61_BYSSN</name>
<dbReference type="PANTHER" id="PTHR46228">
    <property type="entry name" value="KELCH DOMAIN-CONTAINING PROTEIN"/>
    <property type="match status" value="1"/>
</dbReference>
<evidence type="ECO:0000256" key="4">
    <source>
        <dbReference type="SAM" id="Phobius"/>
    </source>
</evidence>
<accession>V5GA61</accession>
<dbReference type="Gene3D" id="2.120.10.80">
    <property type="entry name" value="Kelch-type beta propeller"/>
    <property type="match status" value="1"/>
</dbReference>
<keyword evidence="1" id="KW-0880">Kelch repeat</keyword>
<evidence type="ECO:0000313" key="6">
    <source>
        <dbReference type="Proteomes" id="UP000018001"/>
    </source>
</evidence>
<feature type="transmembrane region" description="Helical" evidence="4">
    <location>
        <begin position="500"/>
        <end position="524"/>
    </location>
</feature>
<protein>
    <recommendedName>
        <fullName evidence="7">Kelch repeat protein</fullName>
    </recommendedName>
</protein>
<comment type="caution">
    <text evidence="5">The sequence shown here is derived from an EMBL/GenBank/DDBJ whole genome shotgun (WGS) entry which is preliminary data.</text>
</comment>
<reference evidence="6" key="1">
    <citation type="journal article" date="2014" name="Genome Announc.">
        <title>Draft genome sequence of the formaldehyde-resistant fungus Byssochlamys spectabilis No. 5 (anamorph Paecilomyces variotii No. 5) (NBRC109023).</title>
        <authorList>
            <person name="Oka T."/>
            <person name="Ekino K."/>
            <person name="Fukuda K."/>
            <person name="Nomura Y."/>
        </authorList>
    </citation>
    <scope>NUCLEOTIDE SEQUENCE [LARGE SCALE GENOMIC DNA]</scope>
    <source>
        <strain evidence="6">No. 5 / NBRC 109023</strain>
    </source>
</reference>
<dbReference type="InterPro" id="IPR011043">
    <property type="entry name" value="Gal_Oxase/kelch_b-propeller"/>
</dbReference>
<organism evidence="5 6">
    <name type="scientific">Byssochlamys spectabilis (strain No. 5 / NBRC 109023)</name>
    <name type="common">Paecilomyces variotii</name>
    <dbReference type="NCBI Taxonomy" id="1356009"/>
    <lineage>
        <taxon>Eukaryota</taxon>
        <taxon>Fungi</taxon>
        <taxon>Dikarya</taxon>
        <taxon>Ascomycota</taxon>
        <taxon>Pezizomycotina</taxon>
        <taxon>Eurotiomycetes</taxon>
        <taxon>Eurotiomycetidae</taxon>
        <taxon>Eurotiales</taxon>
        <taxon>Thermoascaceae</taxon>
        <taxon>Paecilomyces</taxon>
    </lineage>
</organism>
<dbReference type="PANTHER" id="PTHR46228:SF2">
    <property type="entry name" value="KELCH REPEAT PROTEIN (AFU_ORTHOLOGUE AFUA_4G14350)"/>
    <property type="match status" value="1"/>
</dbReference>
<dbReference type="HOGENOM" id="CLU_012508_1_2_1"/>
<evidence type="ECO:0000256" key="1">
    <source>
        <dbReference type="ARBA" id="ARBA00022441"/>
    </source>
</evidence>
<evidence type="ECO:0000256" key="2">
    <source>
        <dbReference type="ARBA" id="ARBA00022737"/>
    </source>
</evidence>